<evidence type="ECO:0000313" key="2">
    <source>
        <dbReference type="Proteomes" id="UP000032707"/>
    </source>
</evidence>
<organism evidence="1 2">
    <name type="scientific">Neisseria meningitidis serogroup B / serotype 15 (strain H44/76)</name>
    <dbReference type="NCBI Taxonomy" id="909420"/>
    <lineage>
        <taxon>Bacteria</taxon>
        <taxon>Pseudomonadati</taxon>
        <taxon>Pseudomonadota</taxon>
        <taxon>Betaproteobacteria</taxon>
        <taxon>Neisseriales</taxon>
        <taxon>Neisseriaceae</taxon>
        <taxon>Neisseria</taxon>
    </lineage>
</organism>
<dbReference type="Proteomes" id="UP000032707">
    <property type="component" value="Unassembled WGS sequence"/>
</dbReference>
<name>E6MVY7_NEIMH</name>
<dbReference type="PATRIC" id="fig|909420.4.peg.823"/>
<dbReference type="AlphaFoldDB" id="E6MVY7"/>
<sequence>MPSETGNRVSDGILFVISKRGSLNIPTLFLPFWGSQRPLQNSPKSPKFPKFPPRHLGDFGEFCKGLGLSVPVCA</sequence>
<accession>E6MVY7</accession>
<dbReference type="RefSeq" id="WP_009345869.1">
    <property type="nucleotide sequence ID" value="NC_017516.1"/>
</dbReference>
<dbReference type="EMBL" id="AEQZ01000013">
    <property type="protein sequence ID" value="EFV64312.1"/>
    <property type="molecule type" value="Genomic_DNA"/>
</dbReference>
<gene>
    <name evidence="1" type="ORF">NMH_0825</name>
</gene>
<proteinExistence type="predicted"/>
<reference evidence="1 2" key="1">
    <citation type="journal article" date="2011" name="J. Bacteriol.">
        <title>Genome sequence of Neisseria meningitidis serogroup B strain H44/76.</title>
        <authorList>
            <person name="Piet J.R."/>
            <person name="Huis In 't Veld R.A."/>
            <person name="van Schaik B.D."/>
            <person name="van Kampen A.H."/>
            <person name="Baas F."/>
            <person name="van de Beek D."/>
            <person name="Pannekoek Y."/>
            <person name="van der Ende A."/>
        </authorList>
    </citation>
    <scope>NUCLEOTIDE SEQUENCE [LARGE SCALE GENOMIC DNA]</scope>
    <source>
        <strain evidence="1 2">H44/76</strain>
    </source>
</reference>
<evidence type="ECO:0000313" key="1">
    <source>
        <dbReference type="EMBL" id="EFV64312.1"/>
    </source>
</evidence>
<protein>
    <submittedName>
        <fullName evidence="1">Uncharacterized protein</fullName>
    </submittedName>
</protein>
<comment type="caution">
    <text evidence="1">The sequence shown here is derived from an EMBL/GenBank/DDBJ whole genome shotgun (WGS) entry which is preliminary data.</text>
</comment>